<feature type="short sequence motif" description="VHIID" evidence="5">
    <location>
        <begin position="197"/>
        <end position="201"/>
    </location>
</feature>
<dbReference type="PANTHER" id="PTHR31636">
    <property type="entry name" value="OSJNBA0084A10.13 PROTEIN-RELATED"/>
    <property type="match status" value="1"/>
</dbReference>
<dbReference type="eggNOG" id="ENOG502QTC4">
    <property type="taxonomic scope" value="Eukaryota"/>
</dbReference>
<evidence type="ECO:0000256" key="3">
    <source>
        <dbReference type="ARBA" id="ARBA00023163"/>
    </source>
</evidence>
<dbReference type="OrthoDB" id="1882904at2759"/>
<keyword evidence="3" id="KW-0804">Transcription</keyword>
<sequence length="471" mass="53136">MLMGSFNSREEDQGEEELEAAATNIRDLEIYHRQHQHQHQHQQQPIISSISADRIDLTAPPPPAVAPPPLPNAALHIRQLLIRCADLISHSDSAAAHRLLSVLSANSSPFGDATERLVHHFSRALFHRLNNTTTITSTTYSSILRPDVHDTVEAESDIEAVHSSYLTLNQITPFIRFCHLTANQAILDAIDDGQQALHILDLDIMHGLQWPPFMQALADRPSPPFLRVTATGTDLSLLRRTGDRLLRFANSLGLRFQFHPLHHHHDHDLPLLLSSSALVLFPDEALAVNCVLFLHRLLRFSDQQRNLVILSFLNTIKALNPKVVTIAEREANLNSHIPALFMPTFVEALDHYTAIFDSLEATLPPSSRDRLAVEQIWLASEILEVVAGGAEDNNNIEDERRRRKAQRYEAWEVMLGRSGFSNVALSPFALSQAKLLLRLHYPSEGYRLRILNSSFFLGWQNRPLFSVSSWH</sequence>
<gene>
    <name evidence="6" type="ORF">L484_013915</name>
</gene>
<feature type="short sequence motif" description="LXXLL motif" evidence="5">
    <location>
        <begin position="294"/>
        <end position="298"/>
    </location>
</feature>
<comment type="subcellular location">
    <subcellularLocation>
        <location evidence="1">Nucleus</location>
    </subcellularLocation>
</comment>
<dbReference type="InterPro" id="IPR005202">
    <property type="entry name" value="TF_GRAS"/>
</dbReference>
<dbReference type="PROSITE" id="PS50985">
    <property type="entry name" value="GRAS"/>
    <property type="match status" value="1"/>
</dbReference>
<protein>
    <submittedName>
        <fullName evidence="6">Uncharacterized protein</fullName>
    </submittedName>
</protein>
<reference evidence="7" key="1">
    <citation type="submission" date="2013-01" db="EMBL/GenBank/DDBJ databases">
        <title>Draft Genome Sequence of a Mulberry Tree, Morus notabilis C.K. Schneid.</title>
        <authorList>
            <person name="He N."/>
            <person name="Zhao S."/>
        </authorList>
    </citation>
    <scope>NUCLEOTIDE SEQUENCE</scope>
</reference>
<comment type="similarity">
    <text evidence="5">Belongs to the GRAS family.</text>
</comment>
<dbReference type="EMBL" id="KE343687">
    <property type="protein sequence ID" value="EXB38282.1"/>
    <property type="molecule type" value="Genomic_DNA"/>
</dbReference>
<feature type="region of interest" description="SAW" evidence="5">
    <location>
        <begin position="387"/>
        <end position="471"/>
    </location>
</feature>
<feature type="region of interest" description="Leucine repeat II (LRII)" evidence="5">
    <location>
        <begin position="240"/>
        <end position="272"/>
    </location>
</feature>
<comment type="caution">
    <text evidence="5">Lacks conserved residue(s) required for the propagation of feature annotation.</text>
</comment>
<keyword evidence="7" id="KW-1185">Reference proteome</keyword>
<evidence type="ECO:0000256" key="5">
    <source>
        <dbReference type="PROSITE-ProRule" id="PRU01191"/>
    </source>
</evidence>
<organism evidence="6 7">
    <name type="scientific">Morus notabilis</name>
    <dbReference type="NCBI Taxonomy" id="981085"/>
    <lineage>
        <taxon>Eukaryota</taxon>
        <taxon>Viridiplantae</taxon>
        <taxon>Streptophyta</taxon>
        <taxon>Embryophyta</taxon>
        <taxon>Tracheophyta</taxon>
        <taxon>Spermatophyta</taxon>
        <taxon>Magnoliopsida</taxon>
        <taxon>eudicotyledons</taxon>
        <taxon>Gunneridae</taxon>
        <taxon>Pentapetalae</taxon>
        <taxon>rosids</taxon>
        <taxon>fabids</taxon>
        <taxon>Rosales</taxon>
        <taxon>Moraceae</taxon>
        <taxon>Moreae</taxon>
        <taxon>Morus</taxon>
    </lineage>
</organism>
<dbReference type="STRING" id="981085.W9QIY5"/>
<dbReference type="GO" id="GO:0005634">
    <property type="term" value="C:nucleus"/>
    <property type="evidence" value="ECO:0007669"/>
    <property type="project" value="UniProtKB-SubCell"/>
</dbReference>
<keyword evidence="2" id="KW-0805">Transcription regulation</keyword>
<evidence type="ECO:0000256" key="1">
    <source>
        <dbReference type="ARBA" id="ARBA00004123"/>
    </source>
</evidence>
<keyword evidence="4" id="KW-0539">Nucleus</keyword>
<evidence type="ECO:0000256" key="2">
    <source>
        <dbReference type="ARBA" id="ARBA00023015"/>
    </source>
</evidence>
<dbReference type="Pfam" id="PF03514">
    <property type="entry name" value="GRAS"/>
    <property type="match status" value="1"/>
</dbReference>
<name>W9QIY5_9ROSA</name>
<dbReference type="AlphaFoldDB" id="W9QIY5"/>
<evidence type="ECO:0000313" key="6">
    <source>
        <dbReference type="EMBL" id="EXB38282.1"/>
    </source>
</evidence>
<dbReference type="Proteomes" id="UP000030645">
    <property type="component" value="Unassembled WGS sequence"/>
</dbReference>
<proteinExistence type="inferred from homology"/>
<accession>W9QIY5</accession>
<evidence type="ECO:0000313" key="7">
    <source>
        <dbReference type="Proteomes" id="UP000030645"/>
    </source>
</evidence>
<dbReference type="KEGG" id="mnt:21397076"/>
<feature type="region of interest" description="VHIID" evidence="5">
    <location>
        <begin position="165"/>
        <end position="230"/>
    </location>
</feature>
<evidence type="ECO:0000256" key="4">
    <source>
        <dbReference type="ARBA" id="ARBA00023242"/>
    </source>
</evidence>